<dbReference type="EMBL" id="BX284604">
    <property type="protein sequence ID" value="CCD63951.1"/>
    <property type="molecule type" value="Genomic_DNA"/>
</dbReference>
<name>A4F309_CAEEL</name>
<evidence type="ECO:0000313" key="3">
    <source>
        <dbReference type="Proteomes" id="UP000001940"/>
    </source>
</evidence>
<dbReference type="HOGENOM" id="CLU_2266139_0_0_1"/>
<dbReference type="KEGG" id="cel:CELE_F38A1.6"/>
<sequence>MSWVPLLYPHPIYCANPLAIGQNSIEMAPMNVPFAGQYYMNIVVQDHGPLNFFLSANMSWSNNKDGGGYVQFGKSQVIRPLGRGWYNLNPVVYDMKLEYSYANNDNEPLQVRWYSGKAPVDWLPYCD</sequence>
<dbReference type="InterPro" id="IPR055578">
    <property type="entry name" value="DUF7154"/>
</dbReference>
<gene>
    <name evidence="2" type="ORF">CELE_F38A1.6</name>
    <name evidence="2 4" type="ORF">F38A1.6</name>
</gene>
<protein>
    <submittedName>
        <fullName evidence="2">DUF7154 domain-containing protein</fullName>
    </submittedName>
</protein>
<dbReference type="PaxDb" id="6239-F38A1.6"/>
<dbReference type="OMA" id="DIYWIAI"/>
<feature type="domain" description="DUF7154" evidence="1">
    <location>
        <begin position="15"/>
        <end position="115"/>
    </location>
</feature>
<dbReference type="Pfam" id="PF23673">
    <property type="entry name" value="DUF7154"/>
    <property type="match status" value="1"/>
</dbReference>
<evidence type="ECO:0000259" key="1">
    <source>
        <dbReference type="Pfam" id="PF23673"/>
    </source>
</evidence>
<dbReference type="PhylomeDB" id="A4F309"/>
<evidence type="ECO:0000313" key="2">
    <source>
        <dbReference type="EMBL" id="CCD63951.1"/>
    </source>
</evidence>
<dbReference type="AlphaFoldDB" id="A4F309"/>
<reference evidence="2 3" key="1">
    <citation type="journal article" date="1998" name="Science">
        <title>Genome sequence of the nematode C. elegans: a platform for investigating biology.</title>
        <authorList>
            <consortium name="The C. elegans sequencing consortium"/>
            <person name="Sulson J.E."/>
            <person name="Waterston R."/>
        </authorList>
    </citation>
    <scope>NUCLEOTIDE SEQUENCE [LARGE SCALE GENOMIC DNA]</scope>
    <source>
        <strain evidence="2 3">Bristol N2</strain>
    </source>
</reference>
<dbReference type="GeneID" id="185436"/>
<evidence type="ECO:0000313" key="4">
    <source>
        <dbReference type="WormBase" id="F38A1.6"/>
    </source>
</evidence>
<keyword evidence="3" id="KW-1185">Reference proteome</keyword>
<dbReference type="AGR" id="WB:WBGene00009519"/>
<dbReference type="UCSC" id="F38A1.6">
    <property type="organism name" value="c. elegans"/>
</dbReference>
<organism evidence="2 3">
    <name type="scientific">Caenorhabditis elegans</name>
    <dbReference type="NCBI Taxonomy" id="6239"/>
    <lineage>
        <taxon>Eukaryota</taxon>
        <taxon>Metazoa</taxon>
        <taxon>Ecdysozoa</taxon>
        <taxon>Nematoda</taxon>
        <taxon>Chromadorea</taxon>
        <taxon>Rhabditida</taxon>
        <taxon>Rhabditina</taxon>
        <taxon>Rhabditomorpha</taxon>
        <taxon>Rhabditoidea</taxon>
        <taxon>Rhabditidae</taxon>
        <taxon>Peloderinae</taxon>
        <taxon>Caenorhabditis</taxon>
    </lineage>
</organism>
<accession>A4F309</accession>
<dbReference type="Proteomes" id="UP000001940">
    <property type="component" value="Chromosome IV"/>
</dbReference>
<dbReference type="InParanoid" id="A4F309"/>
<dbReference type="Bgee" id="WBGene00009519">
    <property type="expression patterns" value="Expressed in adult organism and 1 other cell type or tissue"/>
</dbReference>
<dbReference type="CTD" id="185436"/>
<dbReference type="WormBase" id="F38A1.6">
    <property type="protein sequence ID" value="CE37370"/>
    <property type="gene ID" value="WBGene00009519"/>
</dbReference>
<dbReference type="PIR" id="T21927">
    <property type="entry name" value="T21927"/>
</dbReference>
<dbReference type="RefSeq" id="NP_741308.2">
    <property type="nucleotide sequence ID" value="NM_171259.3"/>
</dbReference>
<proteinExistence type="predicted"/>